<evidence type="ECO:0000256" key="1">
    <source>
        <dbReference type="SAM" id="MobiDB-lite"/>
    </source>
</evidence>
<keyword evidence="3" id="KW-1185">Reference proteome</keyword>
<gene>
    <name evidence="2" type="ORF">Thimo_1105</name>
</gene>
<evidence type="ECO:0000313" key="2">
    <source>
        <dbReference type="EMBL" id="AGA89908.1"/>
    </source>
</evidence>
<dbReference type="eggNOG" id="ENOG5031SF9">
    <property type="taxonomic scope" value="Bacteria"/>
</dbReference>
<dbReference type="AlphaFoldDB" id="L0GT11"/>
<dbReference type="KEGG" id="tmb:Thimo_1105"/>
<feature type="region of interest" description="Disordered" evidence="1">
    <location>
        <begin position="128"/>
        <end position="166"/>
    </location>
</feature>
<sequence length="300" mass="30729">MAKVSEGGRDRAPAVGDSRSLLRLEPAGASAVQVRWSVSAATWARLDSEFPGSAGATEPVLRLRSIRCNGTVTEVATERLAGLAAAHDGAIEVTLVDDGDYEAELGLATADGGWLVLMRSARWHWSRSAGGEPSAAGLTAPDDAGESSAPADRSARGEGPAGEASIGASSFYPPVWGLLPADMREPSTAEAPSPDVAGYPASAEDSAKSLSSHWGQGPAAAGYEAAPGGPVGVQVRTEVIVYGSAPAGTVVDLYGRSLRVGPGGAFSLRFDLTDPELLRRVLAEAPQIAPVSDVEQDEAD</sequence>
<dbReference type="OrthoDB" id="5767084at2"/>
<dbReference type="HOGENOM" id="CLU_927304_0_0_6"/>
<organism evidence="2 3">
    <name type="scientific">Thioflavicoccus mobilis 8321</name>
    <dbReference type="NCBI Taxonomy" id="765912"/>
    <lineage>
        <taxon>Bacteria</taxon>
        <taxon>Pseudomonadati</taxon>
        <taxon>Pseudomonadota</taxon>
        <taxon>Gammaproteobacteria</taxon>
        <taxon>Chromatiales</taxon>
        <taxon>Chromatiaceae</taxon>
        <taxon>Thioflavicoccus</taxon>
    </lineage>
</organism>
<feature type="compositionally biased region" description="Low complexity" evidence="1">
    <location>
        <begin position="215"/>
        <end position="228"/>
    </location>
</feature>
<name>L0GT11_9GAMM</name>
<dbReference type="EMBL" id="CP003051">
    <property type="protein sequence ID" value="AGA89908.1"/>
    <property type="molecule type" value="Genomic_DNA"/>
</dbReference>
<dbReference type="RefSeq" id="WP_015280053.1">
    <property type="nucleotide sequence ID" value="NC_019940.1"/>
</dbReference>
<reference evidence="2 3" key="1">
    <citation type="submission" date="2011-09" db="EMBL/GenBank/DDBJ databases">
        <title>Complete sequence of chromosome of Thioflavicoccus mobilis 8321.</title>
        <authorList>
            <consortium name="US DOE Joint Genome Institute"/>
            <person name="Lucas S."/>
            <person name="Han J."/>
            <person name="Lapidus A."/>
            <person name="Cheng J.-F."/>
            <person name="Goodwin L."/>
            <person name="Pitluck S."/>
            <person name="Peters L."/>
            <person name="Ovchinnikova G."/>
            <person name="Lu M."/>
            <person name="Detter J.C."/>
            <person name="Han C."/>
            <person name="Tapia R."/>
            <person name="Land M."/>
            <person name="Hauser L."/>
            <person name="Kyrpides N."/>
            <person name="Ivanova N."/>
            <person name="Pagani I."/>
            <person name="Vogl K."/>
            <person name="Liu Z."/>
            <person name="Imhoff J."/>
            <person name="Thiel V."/>
            <person name="Frigaard N.-U."/>
            <person name="Bryant D."/>
            <person name="Woyke T."/>
        </authorList>
    </citation>
    <scope>NUCLEOTIDE SEQUENCE [LARGE SCALE GENOMIC DNA]</scope>
    <source>
        <strain evidence="2 3">8321</strain>
    </source>
</reference>
<evidence type="ECO:0000313" key="3">
    <source>
        <dbReference type="Proteomes" id="UP000010816"/>
    </source>
</evidence>
<dbReference type="Proteomes" id="UP000010816">
    <property type="component" value="Chromosome"/>
</dbReference>
<protein>
    <submittedName>
        <fullName evidence="2">Uncharacterized protein</fullName>
    </submittedName>
</protein>
<proteinExistence type="predicted"/>
<feature type="region of interest" description="Disordered" evidence="1">
    <location>
        <begin position="184"/>
        <end position="228"/>
    </location>
</feature>
<accession>L0GT11</accession>